<protein>
    <submittedName>
        <fullName evidence="7">5891_t:CDS:1</fullName>
    </submittedName>
</protein>
<evidence type="ECO:0000256" key="4">
    <source>
        <dbReference type="ARBA" id="ARBA00023242"/>
    </source>
</evidence>
<feature type="domain" description="GINS subunit" evidence="5">
    <location>
        <begin position="41"/>
        <end position="113"/>
    </location>
</feature>
<dbReference type="GO" id="GO:0006260">
    <property type="term" value="P:DNA replication"/>
    <property type="evidence" value="ECO:0007669"/>
    <property type="project" value="UniProtKB-KW"/>
</dbReference>
<dbReference type="InterPro" id="IPR021151">
    <property type="entry name" value="GINS_A"/>
</dbReference>
<dbReference type="SUPFAM" id="SSF158573">
    <property type="entry name" value="GINS helical bundle-like"/>
    <property type="match status" value="1"/>
</dbReference>
<comment type="subcellular location">
    <subcellularLocation>
        <location evidence="1">Nucleus</location>
    </subcellularLocation>
</comment>
<dbReference type="Proteomes" id="UP000789706">
    <property type="component" value="Unassembled WGS sequence"/>
</dbReference>
<evidence type="ECO:0000256" key="2">
    <source>
        <dbReference type="ARBA" id="ARBA00010565"/>
    </source>
</evidence>
<evidence type="ECO:0000256" key="3">
    <source>
        <dbReference type="ARBA" id="ARBA00022705"/>
    </source>
</evidence>
<reference evidence="7" key="1">
    <citation type="submission" date="2021-06" db="EMBL/GenBank/DDBJ databases">
        <authorList>
            <person name="Kallberg Y."/>
            <person name="Tangrot J."/>
            <person name="Rosling A."/>
        </authorList>
    </citation>
    <scope>NUCLEOTIDE SEQUENCE</scope>
    <source>
        <strain evidence="7">AZ414A</strain>
    </source>
</reference>
<dbReference type="Pfam" id="PF25005">
    <property type="entry name" value="PSF2_N"/>
    <property type="match status" value="1"/>
</dbReference>
<dbReference type="InterPro" id="IPR036224">
    <property type="entry name" value="GINS_bundle-like_dom_sf"/>
</dbReference>
<dbReference type="CDD" id="cd11712">
    <property type="entry name" value="GINS_A_psf2"/>
    <property type="match status" value="1"/>
</dbReference>
<keyword evidence="8" id="KW-1185">Reference proteome</keyword>
<evidence type="ECO:0000313" key="7">
    <source>
        <dbReference type="EMBL" id="CAG8542269.1"/>
    </source>
</evidence>
<accession>A0A9N9ATQ7</accession>
<comment type="caution">
    <text evidence="7">The sequence shown here is derived from an EMBL/GenBank/DDBJ whole genome shotgun (WGS) entry which is preliminary data.</text>
</comment>
<keyword evidence="3" id="KW-0235">DNA replication</keyword>
<dbReference type="EMBL" id="CAJVPK010000712">
    <property type="protein sequence ID" value="CAG8542269.1"/>
    <property type="molecule type" value="Genomic_DNA"/>
</dbReference>
<dbReference type="PANTHER" id="PTHR12772:SF0">
    <property type="entry name" value="DNA REPLICATION COMPLEX GINS PROTEIN PSF2"/>
    <property type="match status" value="1"/>
</dbReference>
<name>A0A9N9ATQ7_9GLOM</name>
<gene>
    <name evidence="7" type="ORF">DEBURN_LOCUS6670</name>
</gene>
<organism evidence="7 8">
    <name type="scientific">Diversispora eburnea</name>
    <dbReference type="NCBI Taxonomy" id="1213867"/>
    <lineage>
        <taxon>Eukaryota</taxon>
        <taxon>Fungi</taxon>
        <taxon>Fungi incertae sedis</taxon>
        <taxon>Mucoromycota</taxon>
        <taxon>Glomeromycotina</taxon>
        <taxon>Glomeromycetes</taxon>
        <taxon>Diversisporales</taxon>
        <taxon>Diversisporaceae</taxon>
        <taxon>Diversispora</taxon>
    </lineage>
</organism>
<dbReference type="SUPFAM" id="SSF160059">
    <property type="entry name" value="PriA/YqbF domain"/>
    <property type="match status" value="1"/>
</dbReference>
<feature type="domain" description="DNA replication complex GINS protein PSF2 N-terminal" evidence="6">
    <location>
        <begin position="8"/>
        <end position="37"/>
    </location>
</feature>
<comment type="similarity">
    <text evidence="2">Belongs to the GINS2/PSF2 family.</text>
</comment>
<keyword evidence="4" id="KW-0539">Nucleus</keyword>
<dbReference type="Pfam" id="PF05916">
    <property type="entry name" value="Sld5"/>
    <property type="match status" value="1"/>
</dbReference>
<evidence type="ECO:0000259" key="5">
    <source>
        <dbReference type="Pfam" id="PF05916"/>
    </source>
</evidence>
<dbReference type="OrthoDB" id="2319753at2759"/>
<evidence type="ECO:0000256" key="1">
    <source>
        <dbReference type="ARBA" id="ARBA00004123"/>
    </source>
</evidence>
<dbReference type="PANTHER" id="PTHR12772">
    <property type="entry name" value="DNA REPLICATION COMPLEX GINS PROTEIN PSF2"/>
    <property type="match status" value="1"/>
</dbReference>
<dbReference type="InterPro" id="IPR007257">
    <property type="entry name" value="GINS_Psf2"/>
</dbReference>
<dbReference type="AlphaFoldDB" id="A0A9N9ATQ7"/>
<dbReference type="GO" id="GO:0000811">
    <property type="term" value="C:GINS complex"/>
    <property type="evidence" value="ECO:0007669"/>
    <property type="project" value="TreeGrafter"/>
</dbReference>
<dbReference type="GO" id="GO:0000727">
    <property type="term" value="P:double-strand break repair via break-induced replication"/>
    <property type="evidence" value="ECO:0007669"/>
    <property type="project" value="TreeGrafter"/>
</dbReference>
<evidence type="ECO:0000313" key="8">
    <source>
        <dbReference type="Proteomes" id="UP000789706"/>
    </source>
</evidence>
<proteinExistence type="inferred from homology"/>
<dbReference type="Gene3D" id="1.20.58.1020">
    <property type="match status" value="1"/>
</dbReference>
<dbReference type="InterPro" id="IPR056784">
    <property type="entry name" value="PSF2_N"/>
</dbReference>
<dbReference type="Gene3D" id="3.40.5.50">
    <property type="match status" value="1"/>
</dbReference>
<evidence type="ECO:0000259" key="6">
    <source>
        <dbReference type="Pfam" id="PF25005"/>
    </source>
</evidence>
<sequence length="139" mass="16354">MATPETFTTEDLRPPKKIVVPLWVALSLKSQRLCKIILPDWLKIDNLENLLFKEQNFPEFSPVPFYYFEISQMLLRAAEDDLIESEKIRYSLQNLKETRENKIREGLLNLEPIPIKNYEDEFANCGTVEPRESECFVQT</sequence>